<gene>
    <name evidence="1" type="ORF">BXA13_01430</name>
</gene>
<reference evidence="1 2" key="1">
    <citation type="submission" date="2018-05" db="EMBL/GenBank/DDBJ databases">
        <authorList>
            <consortium name="PulseNet: The National Subtyping Network for Foodborne Disease Surveillance"/>
            <person name="Tarr C.L."/>
            <person name="Trees E."/>
            <person name="Katz L.S."/>
            <person name="Carleton-Romer H.A."/>
            <person name="Stroika S."/>
            <person name="Kucerova Z."/>
            <person name="Roache K.F."/>
            <person name="Sabol A.L."/>
            <person name="Besser J."/>
            <person name="Gerner-Smidt P."/>
        </authorList>
    </citation>
    <scope>NUCLEOTIDE SEQUENCE [LARGE SCALE GENOMIC DNA]</scope>
    <source>
        <strain evidence="1 2">2016D-0268</strain>
    </source>
</reference>
<protein>
    <submittedName>
        <fullName evidence="1">Uncharacterized protein</fullName>
    </submittedName>
</protein>
<dbReference type="EMBL" id="AABYWZ010000003">
    <property type="protein sequence ID" value="EAJ5680975.1"/>
    <property type="molecule type" value="Genomic_DNA"/>
</dbReference>
<proteinExistence type="predicted"/>
<dbReference type="Proteomes" id="UP000556298">
    <property type="component" value="Unassembled WGS sequence"/>
</dbReference>
<comment type="caution">
    <text evidence="1">The sequence shown here is derived from an EMBL/GenBank/DDBJ whole genome shotgun (WGS) entry which is preliminary data.</text>
</comment>
<evidence type="ECO:0000313" key="2">
    <source>
        <dbReference type="Proteomes" id="UP000556298"/>
    </source>
</evidence>
<dbReference type="RefSeq" id="WP_257938428.1">
    <property type="nucleotide sequence ID" value="NZ_CP176583.1"/>
</dbReference>
<name>A0A7U8GF08_CAMLA</name>
<dbReference type="AlphaFoldDB" id="A0A7U8GF08"/>
<organism evidence="1 2">
    <name type="scientific">Campylobacter lari</name>
    <dbReference type="NCBI Taxonomy" id="201"/>
    <lineage>
        <taxon>Bacteria</taxon>
        <taxon>Pseudomonadati</taxon>
        <taxon>Campylobacterota</taxon>
        <taxon>Epsilonproteobacteria</taxon>
        <taxon>Campylobacterales</taxon>
        <taxon>Campylobacteraceae</taxon>
        <taxon>Campylobacter</taxon>
    </lineage>
</organism>
<accession>A0A7U8GF08</accession>
<evidence type="ECO:0000313" key="1">
    <source>
        <dbReference type="EMBL" id="EAJ5680975.1"/>
    </source>
</evidence>
<sequence>MKTRDILLEKWNDFHKNLCREFIHHEVFNNHNVIEALKESENYHCEVKTLDEEIVLNPQAKIHILSFKLSDDRKLKIINQFLKNNKYTGCYYDVFYTNEANVYEVLKIEF</sequence>